<dbReference type="RefSeq" id="WP_049246523.1">
    <property type="nucleotide sequence ID" value="NZ_CBCYIR010000028.1"/>
</dbReference>
<dbReference type="Gene3D" id="1.10.1220.10">
    <property type="entry name" value="Met repressor-like"/>
    <property type="match status" value="1"/>
</dbReference>
<dbReference type="EMBL" id="JAPKIY010000050">
    <property type="protein sequence ID" value="MDS0900183.1"/>
    <property type="molecule type" value="Genomic_DNA"/>
</dbReference>
<organism evidence="1 2">
    <name type="scientific">Morganella morganii</name>
    <name type="common">Proteus morganii</name>
    <dbReference type="NCBI Taxonomy" id="582"/>
    <lineage>
        <taxon>Bacteria</taxon>
        <taxon>Pseudomonadati</taxon>
        <taxon>Pseudomonadota</taxon>
        <taxon>Gammaproteobacteria</taxon>
        <taxon>Enterobacterales</taxon>
        <taxon>Morganellaceae</taxon>
        <taxon>Morganella</taxon>
    </lineage>
</organism>
<proteinExistence type="predicted"/>
<protein>
    <submittedName>
        <fullName evidence="1">Plasmid partition protein ParG</fullName>
    </submittedName>
</protein>
<dbReference type="GO" id="GO:0006355">
    <property type="term" value="P:regulation of DNA-templated transcription"/>
    <property type="evidence" value="ECO:0007669"/>
    <property type="project" value="InterPro"/>
</dbReference>
<dbReference type="AlphaFoldDB" id="A0AAE4FF75"/>
<sequence length="79" mass="8880">MALDKKGNGASASNKIMTFGDNRDLKKIISAKSTETQKRVNFNMPENKHQRLKATCARKGLSISDVMNDLVDNWLLKNE</sequence>
<dbReference type="SUPFAM" id="SSF47598">
    <property type="entry name" value="Ribbon-helix-helix"/>
    <property type="match status" value="1"/>
</dbReference>
<reference evidence="1" key="1">
    <citation type="submission" date="2023-02" db="EMBL/GenBank/DDBJ databases">
        <title>Detection, antimicrobial susceptibility and genomic characterization of NDM-producing species of Morganellaceae, Yersiniaceae, and Enterobacteriaceae other than Klebsiella.</title>
        <authorList>
            <person name="Camargo C.H."/>
            <person name="Sacchi C.T."/>
            <person name="Campos K.R."/>
        </authorList>
    </citation>
    <scope>NUCLEOTIDE SEQUENCE</scope>
    <source>
        <strain evidence="1">1189_21</strain>
    </source>
</reference>
<evidence type="ECO:0000313" key="1">
    <source>
        <dbReference type="EMBL" id="MDS0900183.1"/>
    </source>
</evidence>
<dbReference type="Proteomes" id="UP001182247">
    <property type="component" value="Unassembled WGS sequence"/>
</dbReference>
<dbReference type="InterPro" id="IPR010985">
    <property type="entry name" value="Ribbon_hlx_hlx"/>
</dbReference>
<dbReference type="GO" id="GO:0043565">
    <property type="term" value="F:sequence-specific DNA binding"/>
    <property type="evidence" value="ECO:0007669"/>
    <property type="project" value="UniProtKB-ARBA"/>
</dbReference>
<name>A0AAE4FF75_MORMO</name>
<comment type="caution">
    <text evidence="1">The sequence shown here is derived from an EMBL/GenBank/DDBJ whole genome shotgun (WGS) entry which is preliminary data.</text>
</comment>
<accession>A0AAE4FF75</accession>
<dbReference type="Pfam" id="PF09274">
    <property type="entry name" value="ParG"/>
    <property type="match status" value="1"/>
</dbReference>
<dbReference type="InterPro" id="IPR013321">
    <property type="entry name" value="Arc_rbn_hlx_hlx"/>
</dbReference>
<evidence type="ECO:0000313" key="2">
    <source>
        <dbReference type="Proteomes" id="UP001182247"/>
    </source>
</evidence>
<dbReference type="InterPro" id="IPR015354">
    <property type="entry name" value="DNA_partition_ParG"/>
</dbReference>
<gene>
    <name evidence="1" type="ORF">OSC06_19715</name>
</gene>